<dbReference type="Proteomes" id="UP000235023">
    <property type="component" value="Unassembled WGS sequence"/>
</dbReference>
<reference evidence="4" key="1">
    <citation type="submission" date="2017-12" db="EMBL/GenBank/DDBJ databases">
        <authorList>
            <consortium name="DOE Joint Genome Institute"/>
            <person name="Mondo S.J."/>
            <person name="Kjaerbolling I."/>
            <person name="Vesth T.C."/>
            <person name="Frisvad J.C."/>
            <person name="Nybo J.L."/>
            <person name="Theobald S."/>
            <person name="Kuo A."/>
            <person name="Bowyer P."/>
            <person name="Matsuda Y."/>
            <person name="Lyhne E.K."/>
            <person name="Kogle M.E."/>
            <person name="Clum A."/>
            <person name="Lipzen A."/>
            <person name="Salamov A."/>
            <person name="Ngan C.Y."/>
            <person name="Daum C."/>
            <person name="Chiniquy J."/>
            <person name="Barry K."/>
            <person name="LaButti K."/>
            <person name="Haridas S."/>
            <person name="Simmons B.A."/>
            <person name="Magnuson J.K."/>
            <person name="Mortensen U.H."/>
            <person name="Larsen T.O."/>
            <person name="Grigoriev I.V."/>
            <person name="Baker S.E."/>
            <person name="Andersen M.R."/>
            <person name="Nordberg H.P."/>
            <person name="Cantor M.N."/>
            <person name="Hua S.X."/>
        </authorList>
    </citation>
    <scope>NUCLEOTIDE SEQUENCE [LARGE SCALE GENOMIC DNA]</scope>
    <source>
        <strain evidence="4">IBT 19404</strain>
    </source>
</reference>
<evidence type="ECO:0000259" key="2">
    <source>
        <dbReference type="Pfam" id="PF03372"/>
    </source>
</evidence>
<organism evidence="3 4">
    <name type="scientific">Aspergillus taichungensis</name>
    <dbReference type="NCBI Taxonomy" id="482145"/>
    <lineage>
        <taxon>Eukaryota</taxon>
        <taxon>Fungi</taxon>
        <taxon>Dikarya</taxon>
        <taxon>Ascomycota</taxon>
        <taxon>Pezizomycotina</taxon>
        <taxon>Eurotiomycetes</taxon>
        <taxon>Eurotiomycetidae</taxon>
        <taxon>Eurotiales</taxon>
        <taxon>Aspergillaceae</taxon>
        <taxon>Aspergillus</taxon>
        <taxon>Aspergillus subgen. Circumdati</taxon>
    </lineage>
</organism>
<sequence>MRVFFFLSVAVVSAFALLGATSAADNPPKYSPMLDRDLHAGSLTIHYQTPDLHGRNWVGLYPLHEGPIQHRKNGESLMWKYAPRNDGILWFDVSSLAAGNYTAYFLAKDGYSWLTDPIDITLSTYPEIYFPVAQMTMRNGRQGEAYEARLHGLLLGKHGKNVRFEKMAGDDWISIHADGTLQGTPSQAGSSHVTVRGVAENGVTSTVELTIPVREGAKRLLDSVRVLSLNTWHGGEQLNDGLTKQLWVILKSNVDVVALQEAENGAATRIATALGWDYWESSFSVGILSRYPIIEKYGAVSRSGAVRVNLNGEKAEKIHLNIWNAHLGYTPYGPYDVCRDEKDWAGVLEGEKKSGRVDQINEIMAGMKQHLDDADNVPVLLMGDFNAPSQLDYVESLKEEHCGLVGVEWPTSKAPLDHGLRDSFRETHPVPAANEVTWSPLYPRHDGVQGDFEPQDRIDFIYYKGKKLKVKKTQVFDQWSPSPYPTHKDNGWPSDHKAAFAEFNL</sequence>
<dbReference type="AlphaFoldDB" id="A0A2J5I0K0"/>
<dbReference type="PANTHER" id="PTHR41349">
    <property type="match status" value="1"/>
</dbReference>
<dbReference type="GO" id="GO:0004519">
    <property type="term" value="F:endonuclease activity"/>
    <property type="evidence" value="ECO:0007669"/>
    <property type="project" value="UniProtKB-KW"/>
</dbReference>
<dbReference type="InterPro" id="IPR036691">
    <property type="entry name" value="Endo/exonu/phosph_ase_sf"/>
</dbReference>
<dbReference type="InterPro" id="IPR005135">
    <property type="entry name" value="Endo/exonuclease/phosphatase"/>
</dbReference>
<feature type="signal peptide" evidence="1">
    <location>
        <begin position="1"/>
        <end position="23"/>
    </location>
</feature>
<feature type="chain" id="PRO_5014412740" evidence="1">
    <location>
        <begin position="24"/>
        <end position="505"/>
    </location>
</feature>
<keyword evidence="3" id="KW-0540">Nuclease</keyword>
<dbReference type="GO" id="GO:0004527">
    <property type="term" value="F:exonuclease activity"/>
    <property type="evidence" value="ECO:0007669"/>
    <property type="project" value="UniProtKB-KW"/>
</dbReference>
<keyword evidence="3" id="KW-0269">Exonuclease</keyword>
<accession>A0A2J5I0K0</accession>
<keyword evidence="3" id="KW-0378">Hydrolase</keyword>
<feature type="domain" description="Endonuclease/exonuclease/phosphatase" evidence="2">
    <location>
        <begin position="248"/>
        <end position="496"/>
    </location>
</feature>
<keyword evidence="3" id="KW-0255">Endonuclease</keyword>
<gene>
    <name evidence="3" type="ORF">BDW42DRAFT_67492</name>
</gene>
<dbReference type="OrthoDB" id="276515at2759"/>
<evidence type="ECO:0000256" key="1">
    <source>
        <dbReference type="SAM" id="SignalP"/>
    </source>
</evidence>
<dbReference type="EMBL" id="KZ559520">
    <property type="protein sequence ID" value="PLN83313.1"/>
    <property type="molecule type" value="Genomic_DNA"/>
</dbReference>
<dbReference type="PANTHER" id="PTHR41349:SF1">
    <property type="entry name" value="PROTEIN CBG08683"/>
    <property type="match status" value="1"/>
</dbReference>
<keyword evidence="4" id="KW-1185">Reference proteome</keyword>
<protein>
    <submittedName>
        <fullName evidence="3">Endonuclease/exonuclease/phosphatase</fullName>
    </submittedName>
</protein>
<dbReference type="Gene3D" id="2.60.40.10">
    <property type="entry name" value="Immunoglobulins"/>
    <property type="match status" value="1"/>
</dbReference>
<dbReference type="Pfam" id="PF03372">
    <property type="entry name" value="Exo_endo_phos"/>
    <property type="match status" value="1"/>
</dbReference>
<dbReference type="SUPFAM" id="SSF56219">
    <property type="entry name" value="DNase I-like"/>
    <property type="match status" value="1"/>
</dbReference>
<dbReference type="InterPro" id="IPR013783">
    <property type="entry name" value="Ig-like_fold"/>
</dbReference>
<proteinExistence type="predicted"/>
<keyword evidence="1" id="KW-0732">Signal</keyword>
<dbReference type="Gene3D" id="3.60.10.10">
    <property type="entry name" value="Endonuclease/exonuclease/phosphatase"/>
    <property type="match status" value="1"/>
</dbReference>
<evidence type="ECO:0000313" key="3">
    <source>
        <dbReference type="EMBL" id="PLN83313.1"/>
    </source>
</evidence>
<evidence type="ECO:0000313" key="4">
    <source>
        <dbReference type="Proteomes" id="UP000235023"/>
    </source>
</evidence>
<name>A0A2J5I0K0_9EURO</name>